<evidence type="ECO:0000259" key="4">
    <source>
        <dbReference type="PROSITE" id="PS50949"/>
    </source>
</evidence>
<dbReference type="AlphaFoldDB" id="A0A844G584"/>
<dbReference type="InterPro" id="IPR028082">
    <property type="entry name" value="Peripla_BP_I"/>
</dbReference>
<dbReference type="PROSITE" id="PS50949">
    <property type="entry name" value="HTH_GNTR"/>
    <property type="match status" value="1"/>
</dbReference>
<keyword evidence="2" id="KW-0238">DNA-binding</keyword>
<evidence type="ECO:0000256" key="1">
    <source>
        <dbReference type="ARBA" id="ARBA00023015"/>
    </source>
</evidence>
<dbReference type="InterPro" id="IPR036388">
    <property type="entry name" value="WH-like_DNA-bd_sf"/>
</dbReference>
<dbReference type="PRINTS" id="PR00035">
    <property type="entry name" value="HTHGNTR"/>
</dbReference>
<dbReference type="SMART" id="SM00345">
    <property type="entry name" value="HTH_GNTR"/>
    <property type="match status" value="1"/>
</dbReference>
<proteinExistence type="predicted"/>
<dbReference type="EMBL" id="VUNS01000012">
    <property type="protein sequence ID" value="MST97761.1"/>
    <property type="molecule type" value="Genomic_DNA"/>
</dbReference>
<dbReference type="InterPro" id="IPR036390">
    <property type="entry name" value="WH_DNA-bd_sf"/>
</dbReference>
<dbReference type="PANTHER" id="PTHR44846">
    <property type="entry name" value="MANNOSYL-D-GLYCERATE TRANSPORT/METABOLISM SYSTEM REPRESSOR MNGR-RELATED"/>
    <property type="match status" value="1"/>
</dbReference>
<keyword evidence="6" id="KW-1185">Reference proteome</keyword>
<dbReference type="Proteomes" id="UP000435649">
    <property type="component" value="Unassembled WGS sequence"/>
</dbReference>
<comment type="caution">
    <text evidence="5">The sequence shown here is derived from an EMBL/GenBank/DDBJ whole genome shotgun (WGS) entry which is preliminary data.</text>
</comment>
<gene>
    <name evidence="5" type="ORF">FYJ85_12000</name>
</gene>
<keyword evidence="1" id="KW-0805">Transcription regulation</keyword>
<protein>
    <submittedName>
        <fullName evidence="5">GntR family transcriptional regulator</fullName>
    </submittedName>
</protein>
<evidence type="ECO:0000256" key="2">
    <source>
        <dbReference type="ARBA" id="ARBA00023125"/>
    </source>
</evidence>
<accession>A0A844G584</accession>
<dbReference type="InterPro" id="IPR050679">
    <property type="entry name" value="Bact_HTH_transcr_reg"/>
</dbReference>
<sequence>MRMKEQEPNRTEQLRLFIVGEILSGQFEPGAKLPSERELAESSGASRVTVRRAYDQLEAAGIILRNRPRGTRVADSFRAHPGPLESIGLITTLPHDFSGRFVEAVSRHARAADALLVLGIPEPDTGGEQLAIAVKMAARGVKDLIIWGADRSFDFRVFERLRILGANMTFFDQVVPGPFADYVGLDNRAALEALIGQAAADGAAHFRFLTRSDLNVDTNAEREAAFLDIMQKIGTSFDIVRLPRTGGALPPFPAAAPAACICVNAPLLQSVFRAPLPGVRLYCVDRPPSVPGTPVTGYRQPIDAMAREAVDSLRRQRKGREPGQVRRFAGELVTI</sequence>
<evidence type="ECO:0000256" key="3">
    <source>
        <dbReference type="ARBA" id="ARBA00023163"/>
    </source>
</evidence>
<feature type="domain" description="HTH gntR-type" evidence="4">
    <location>
        <begin position="8"/>
        <end position="76"/>
    </location>
</feature>
<dbReference type="CDD" id="cd07377">
    <property type="entry name" value="WHTH_GntR"/>
    <property type="match status" value="1"/>
</dbReference>
<dbReference type="SUPFAM" id="SSF46785">
    <property type="entry name" value="Winged helix' DNA-binding domain"/>
    <property type="match status" value="1"/>
</dbReference>
<dbReference type="Gene3D" id="1.10.10.10">
    <property type="entry name" value="Winged helix-like DNA-binding domain superfamily/Winged helix DNA-binding domain"/>
    <property type="match status" value="1"/>
</dbReference>
<dbReference type="Pfam" id="PF00392">
    <property type="entry name" value="GntR"/>
    <property type="match status" value="1"/>
</dbReference>
<dbReference type="SUPFAM" id="SSF53822">
    <property type="entry name" value="Periplasmic binding protein-like I"/>
    <property type="match status" value="1"/>
</dbReference>
<evidence type="ECO:0000313" key="6">
    <source>
        <dbReference type="Proteomes" id="UP000435649"/>
    </source>
</evidence>
<name>A0A844G584_9BACT</name>
<evidence type="ECO:0000313" key="5">
    <source>
        <dbReference type="EMBL" id="MST97761.1"/>
    </source>
</evidence>
<keyword evidence="3" id="KW-0804">Transcription</keyword>
<organism evidence="5 6">
    <name type="scientific">Victivallis lenta</name>
    <dbReference type="NCBI Taxonomy" id="2606640"/>
    <lineage>
        <taxon>Bacteria</taxon>
        <taxon>Pseudomonadati</taxon>
        <taxon>Lentisphaerota</taxon>
        <taxon>Lentisphaeria</taxon>
        <taxon>Victivallales</taxon>
        <taxon>Victivallaceae</taxon>
        <taxon>Victivallis</taxon>
    </lineage>
</organism>
<dbReference type="GO" id="GO:0003677">
    <property type="term" value="F:DNA binding"/>
    <property type="evidence" value="ECO:0007669"/>
    <property type="project" value="UniProtKB-KW"/>
</dbReference>
<dbReference type="GO" id="GO:0003700">
    <property type="term" value="F:DNA-binding transcription factor activity"/>
    <property type="evidence" value="ECO:0007669"/>
    <property type="project" value="InterPro"/>
</dbReference>
<dbReference type="Gene3D" id="3.40.50.2300">
    <property type="match status" value="2"/>
</dbReference>
<dbReference type="InterPro" id="IPR000524">
    <property type="entry name" value="Tscrpt_reg_HTH_GntR"/>
</dbReference>
<reference evidence="5 6" key="1">
    <citation type="submission" date="2019-08" db="EMBL/GenBank/DDBJ databases">
        <title>In-depth cultivation of the pig gut microbiome towards novel bacterial diversity and tailored functional studies.</title>
        <authorList>
            <person name="Wylensek D."/>
            <person name="Hitch T.C.A."/>
            <person name="Clavel T."/>
        </authorList>
    </citation>
    <scope>NUCLEOTIDE SEQUENCE [LARGE SCALE GENOMIC DNA]</scope>
    <source>
        <strain evidence="5 6">BBE-744-WT-12</strain>
    </source>
</reference>